<comment type="caution">
    <text evidence="1">The sequence shown here is derived from an EMBL/GenBank/DDBJ whole genome shotgun (WGS) entry which is preliminary data.</text>
</comment>
<dbReference type="Proteomes" id="UP001162992">
    <property type="component" value="Chromosome 23"/>
</dbReference>
<dbReference type="EMBL" id="CM055114">
    <property type="protein sequence ID" value="KAJ7514106.1"/>
    <property type="molecule type" value="Genomic_DNA"/>
</dbReference>
<accession>A0ACC2A9E7</accession>
<gene>
    <name evidence="1" type="ORF">O6H91_23G027900</name>
</gene>
<proteinExistence type="predicted"/>
<keyword evidence="2" id="KW-1185">Reference proteome</keyword>
<evidence type="ECO:0000313" key="2">
    <source>
        <dbReference type="Proteomes" id="UP001162992"/>
    </source>
</evidence>
<reference evidence="2" key="1">
    <citation type="journal article" date="2024" name="Proc. Natl. Acad. Sci. U.S.A.">
        <title>Extraordinary preservation of gene collinearity over three hundred million years revealed in homosporous lycophytes.</title>
        <authorList>
            <person name="Li C."/>
            <person name="Wickell D."/>
            <person name="Kuo L.Y."/>
            <person name="Chen X."/>
            <person name="Nie B."/>
            <person name="Liao X."/>
            <person name="Peng D."/>
            <person name="Ji J."/>
            <person name="Jenkins J."/>
            <person name="Williams M."/>
            <person name="Shu S."/>
            <person name="Plott C."/>
            <person name="Barry K."/>
            <person name="Rajasekar S."/>
            <person name="Grimwood J."/>
            <person name="Han X."/>
            <person name="Sun S."/>
            <person name="Hou Z."/>
            <person name="He W."/>
            <person name="Dai G."/>
            <person name="Sun C."/>
            <person name="Schmutz J."/>
            <person name="Leebens-Mack J.H."/>
            <person name="Li F.W."/>
            <person name="Wang L."/>
        </authorList>
    </citation>
    <scope>NUCLEOTIDE SEQUENCE [LARGE SCALE GENOMIC DNA]</scope>
    <source>
        <strain evidence="2">cv. PW_Plant_1</strain>
    </source>
</reference>
<evidence type="ECO:0000313" key="1">
    <source>
        <dbReference type="EMBL" id="KAJ7514106.1"/>
    </source>
</evidence>
<protein>
    <submittedName>
        <fullName evidence="1">Uncharacterized protein</fullName>
    </submittedName>
</protein>
<sequence length="483" mass="54947">MARLLRDLWWRPLQIHKRLREQGVKGPPFIPIVGNQPEVVRLLTEAGSTPMNRSSNEIVPHILPHHTRWSKIYGDTLVYTFGSEVRLTLSDPELLKEILSNKFGHFPIVPATPAARDLFGNGLLLAEGEEWAQKRRILNRGFHVDKIKAIVETMAELATMMLNDWERMIVEGQQPKGVEIEVLEEYQNLTADVIARTAFGTNYEAGKTVFKLQYRQHQMLQEALKSIRLPGIRYKIVKIYCNSFQYDFLWHHNDLLGIMISAYKGELPGNQKNLRINIQDVVDECKTFFFAGHQTTASTLAWTTMLLALHPHWQEKVRAEVINVCGSRNPSSDMLNQLKLVGMVLNEALRLYPAAPLVRRCTDRDMKLGKLVIPKGTVLHLLMIVMMHNKQLWGEDADDFNPGRFSEGIAKASRHPLAFMPFSIDPRNCIGQVLALVEAKVVLCKLLQRFSFELSPTYVHAPTPLVIIEPGHGVQIHVKPINS</sequence>
<name>A0ACC2A9E7_DIPCM</name>
<organism evidence="1 2">
    <name type="scientific">Diphasiastrum complanatum</name>
    <name type="common">Issler's clubmoss</name>
    <name type="synonym">Lycopodium complanatum</name>
    <dbReference type="NCBI Taxonomy" id="34168"/>
    <lineage>
        <taxon>Eukaryota</taxon>
        <taxon>Viridiplantae</taxon>
        <taxon>Streptophyta</taxon>
        <taxon>Embryophyta</taxon>
        <taxon>Tracheophyta</taxon>
        <taxon>Lycopodiopsida</taxon>
        <taxon>Lycopodiales</taxon>
        <taxon>Lycopodiaceae</taxon>
        <taxon>Lycopodioideae</taxon>
        <taxon>Diphasiastrum</taxon>
    </lineage>
</organism>